<gene>
    <name evidence="2" type="ORF">SPSK_06275</name>
</gene>
<dbReference type="RefSeq" id="XP_016591986.1">
    <property type="nucleotide sequence ID" value="XM_016732981.1"/>
</dbReference>
<feature type="domain" description="Heterokaryon incompatibility" evidence="1">
    <location>
        <begin position="45"/>
        <end position="213"/>
    </location>
</feature>
<dbReference type="InterPro" id="IPR010730">
    <property type="entry name" value="HET"/>
</dbReference>
<comment type="caution">
    <text evidence="2">The sequence shown here is derived from an EMBL/GenBank/DDBJ whole genome shotgun (WGS) entry which is preliminary data.</text>
</comment>
<dbReference type="EMBL" id="AXCR01000001">
    <property type="protein sequence ID" value="KJR89310.1"/>
    <property type="molecule type" value="Genomic_DNA"/>
</dbReference>
<dbReference type="PANTHER" id="PTHR24148:SF73">
    <property type="entry name" value="HET DOMAIN PROTEIN (AFU_ORTHOLOGUE AFUA_8G01020)"/>
    <property type="match status" value="1"/>
</dbReference>
<evidence type="ECO:0000313" key="2">
    <source>
        <dbReference type="EMBL" id="KJR89310.1"/>
    </source>
</evidence>
<dbReference type="PANTHER" id="PTHR24148">
    <property type="entry name" value="ANKYRIN REPEAT DOMAIN-CONTAINING PROTEIN 39 HOMOLOG-RELATED"/>
    <property type="match status" value="1"/>
</dbReference>
<organism evidence="2 3">
    <name type="scientific">Sporothrix schenckii 1099-18</name>
    <dbReference type="NCBI Taxonomy" id="1397361"/>
    <lineage>
        <taxon>Eukaryota</taxon>
        <taxon>Fungi</taxon>
        <taxon>Dikarya</taxon>
        <taxon>Ascomycota</taxon>
        <taxon>Pezizomycotina</taxon>
        <taxon>Sordariomycetes</taxon>
        <taxon>Sordariomycetidae</taxon>
        <taxon>Ophiostomatales</taxon>
        <taxon>Ophiostomataceae</taxon>
        <taxon>Sporothrix</taxon>
    </lineage>
</organism>
<proteinExistence type="predicted"/>
<sequence length="478" mass="53972">MSTFRYSPLQAGTDSIRLLMLNGGAFFSDISCQLFETSLAEAPGYSALSYTWENDEPTRGSESPHDISIDGHAVPVTSNLYAALQQIRPETGHIILWIDALCIDQSNELERGDQVRQMGQIFSTAEEVLIWLGPSLSDNDENGIQILFESINWIDGHATHAQTVGYTTSWATLCSDWMRQRPLDMLDTERIQRQAQKELLTRRWFTRVWILQEVAVAKTARVLCGSYACPARSFALMPSLIGLDVDERTQAILDIMPRFRQNTWWSSQRQLHVLLNKFANSAAKRPKDKIYALLGMSEDACDPERFYPHYTIPGSEAFRNTACFLLFGDVLDARHAFPDFTLEELRLPIFQLAQKTLEWALCQTEGWHEASHKTAARLVDRINEGQLERDDLLLSLARSHGQESDMDGVLSQGDIHVGVIFGYATNTLRVTSQAGPTFQANLVYGQSPKKRVSHLKFGMNLILFLVRIVTVVRGISRD</sequence>
<accession>A0A0F2MKE4</accession>
<dbReference type="OrthoDB" id="194358at2759"/>
<protein>
    <recommendedName>
        <fullName evidence="1">Heterokaryon incompatibility domain-containing protein</fullName>
    </recommendedName>
</protein>
<dbReference type="GeneID" id="27668258"/>
<dbReference type="InterPro" id="IPR052895">
    <property type="entry name" value="HetReg/Transcr_Mod"/>
</dbReference>
<dbReference type="Pfam" id="PF06985">
    <property type="entry name" value="HET"/>
    <property type="match status" value="1"/>
</dbReference>
<name>A0A0F2MKE4_SPOSC</name>
<reference evidence="2 3" key="2">
    <citation type="journal article" date="2015" name="Eukaryot. Cell">
        <title>Asexual propagation of a virulent clone complex in a human and feline outbreak of sporotrichosis.</title>
        <authorList>
            <person name="Teixeira Mde M."/>
            <person name="Rodrigues A.M."/>
            <person name="Tsui C.K."/>
            <person name="de Almeida L.G."/>
            <person name="Van Diepeningen A.D."/>
            <person name="van den Ende B.G."/>
            <person name="Fernandes G.F."/>
            <person name="Kano R."/>
            <person name="Hamelin R.C."/>
            <person name="Lopes-Bezerra L.M."/>
            <person name="Vasconcelos A.T."/>
            <person name="de Hoog S."/>
            <person name="de Camargo Z.P."/>
            <person name="Felipe M.S."/>
        </authorList>
    </citation>
    <scope>NUCLEOTIDE SEQUENCE [LARGE SCALE GENOMIC DNA]</scope>
    <source>
        <strain evidence="2 3">1099-18</strain>
    </source>
</reference>
<reference evidence="2 3" key="1">
    <citation type="journal article" date="2014" name="BMC Genomics">
        <title>Comparative genomics of the major fungal agents of human and animal Sporotrichosis: Sporothrix schenckii and Sporothrix brasiliensis.</title>
        <authorList>
            <person name="Teixeira M.M."/>
            <person name="de Almeida L.G."/>
            <person name="Kubitschek-Barreira P."/>
            <person name="Alves F.L."/>
            <person name="Kioshima E.S."/>
            <person name="Abadio A.K."/>
            <person name="Fernandes L."/>
            <person name="Derengowski L.S."/>
            <person name="Ferreira K.S."/>
            <person name="Souza R.C."/>
            <person name="Ruiz J.C."/>
            <person name="de Andrade N.C."/>
            <person name="Paes H.C."/>
            <person name="Nicola A.M."/>
            <person name="Albuquerque P."/>
            <person name="Gerber A.L."/>
            <person name="Martins V.P."/>
            <person name="Peconick L.D."/>
            <person name="Neto A.V."/>
            <person name="Chaucanez C.B."/>
            <person name="Silva P.A."/>
            <person name="Cunha O.L."/>
            <person name="de Oliveira F.F."/>
            <person name="dos Santos T.C."/>
            <person name="Barros A.L."/>
            <person name="Soares M.A."/>
            <person name="de Oliveira L.M."/>
            <person name="Marini M.M."/>
            <person name="Villalobos-Duno H."/>
            <person name="Cunha M.M."/>
            <person name="de Hoog S."/>
            <person name="da Silveira J.F."/>
            <person name="Henrissat B."/>
            <person name="Nino-Vega G.A."/>
            <person name="Cisalpino P.S."/>
            <person name="Mora-Montes H.M."/>
            <person name="Almeida S.R."/>
            <person name="Stajich J.E."/>
            <person name="Lopes-Bezerra L.M."/>
            <person name="Vasconcelos A.T."/>
            <person name="Felipe M.S."/>
        </authorList>
    </citation>
    <scope>NUCLEOTIDE SEQUENCE [LARGE SCALE GENOMIC DNA]</scope>
    <source>
        <strain evidence="2 3">1099-18</strain>
    </source>
</reference>
<dbReference type="Proteomes" id="UP000033710">
    <property type="component" value="Unassembled WGS sequence"/>
</dbReference>
<dbReference type="KEGG" id="ssck:SPSK_06275"/>
<dbReference type="AlphaFoldDB" id="A0A0F2MKE4"/>
<evidence type="ECO:0000313" key="3">
    <source>
        <dbReference type="Proteomes" id="UP000033710"/>
    </source>
</evidence>
<dbReference type="VEuPathDB" id="FungiDB:SPSK_06275"/>
<evidence type="ECO:0000259" key="1">
    <source>
        <dbReference type="Pfam" id="PF06985"/>
    </source>
</evidence>